<dbReference type="PANTHER" id="PTHR46929">
    <property type="entry name" value="EXPRESSED PROTEIN"/>
    <property type="match status" value="1"/>
</dbReference>
<dbReference type="Pfam" id="PF24769">
    <property type="entry name" value="At2g29880_C"/>
    <property type="match status" value="1"/>
</dbReference>
<dbReference type="PANTHER" id="PTHR46929:SF33">
    <property type="entry name" value="L10-INTERACTING MYB DOMAIN-CONTAINING PROTEIN-LIKE ISOFORM X1"/>
    <property type="match status" value="1"/>
</dbReference>
<feature type="domain" description="At2g29880-like C-terminal" evidence="2">
    <location>
        <begin position="74"/>
        <end position="119"/>
    </location>
</feature>
<proteinExistence type="predicted"/>
<organism evidence="3">
    <name type="scientific">Davidia involucrata</name>
    <name type="common">Dove tree</name>
    <dbReference type="NCBI Taxonomy" id="16924"/>
    <lineage>
        <taxon>Eukaryota</taxon>
        <taxon>Viridiplantae</taxon>
        <taxon>Streptophyta</taxon>
        <taxon>Embryophyta</taxon>
        <taxon>Tracheophyta</taxon>
        <taxon>Spermatophyta</taxon>
        <taxon>Magnoliopsida</taxon>
        <taxon>eudicotyledons</taxon>
        <taxon>Gunneridae</taxon>
        <taxon>Pentapetalae</taxon>
        <taxon>asterids</taxon>
        <taxon>Cornales</taxon>
        <taxon>Nyssaceae</taxon>
        <taxon>Davidia</taxon>
    </lineage>
</organism>
<sequence length="127" mass="14197">MGVQEESESDKDVELCNKKGKHKPITSSSSRQPKKLKKSTGESMVDALTAMASAVSSLVEQKKETYNSIKAINVVEALDAIPDLEEDIYMDACDLLEDEGKSKIFVSLDVSKRKTWLIRKLRSHGFY</sequence>
<gene>
    <name evidence="3" type="ORF">Din_048081</name>
</gene>
<protein>
    <recommendedName>
        <fullName evidence="2">At2g29880-like C-terminal domain-containing protein</fullName>
    </recommendedName>
</protein>
<dbReference type="AlphaFoldDB" id="A0A5B7CCL9"/>
<feature type="region of interest" description="Disordered" evidence="1">
    <location>
        <begin position="1"/>
        <end position="42"/>
    </location>
</feature>
<evidence type="ECO:0000313" key="3">
    <source>
        <dbReference type="EMBL" id="MPA78640.1"/>
    </source>
</evidence>
<name>A0A5B7CCL9_DAVIN</name>
<reference evidence="3" key="1">
    <citation type="submission" date="2019-08" db="EMBL/GenBank/DDBJ databases">
        <title>Reference gene set and small RNA set construction with multiple tissues from Davidia involucrata Baill.</title>
        <authorList>
            <person name="Yang H."/>
            <person name="Zhou C."/>
            <person name="Li G."/>
            <person name="Wang J."/>
            <person name="Gao P."/>
            <person name="Wang M."/>
            <person name="Wang R."/>
            <person name="Zhao Y."/>
        </authorList>
    </citation>
    <scope>NUCLEOTIDE SEQUENCE</scope>
    <source>
        <tissue evidence="3">Mixed with DoveR01_LX</tissue>
    </source>
</reference>
<dbReference type="EMBL" id="GHES01048081">
    <property type="protein sequence ID" value="MPA78640.1"/>
    <property type="molecule type" value="Transcribed_RNA"/>
</dbReference>
<accession>A0A5B7CCL9</accession>
<evidence type="ECO:0000259" key="2">
    <source>
        <dbReference type="Pfam" id="PF24769"/>
    </source>
</evidence>
<dbReference type="InterPro" id="IPR056253">
    <property type="entry name" value="At2g29880-like_C"/>
</dbReference>
<evidence type="ECO:0000256" key="1">
    <source>
        <dbReference type="SAM" id="MobiDB-lite"/>
    </source>
</evidence>